<comment type="caution">
    <text evidence="2">The sequence shown here is derived from an EMBL/GenBank/DDBJ whole genome shotgun (WGS) entry which is preliminary data.</text>
</comment>
<evidence type="ECO:0000313" key="3">
    <source>
        <dbReference type="Proteomes" id="UP000225706"/>
    </source>
</evidence>
<keyword evidence="3" id="KW-1185">Reference proteome</keyword>
<proteinExistence type="predicted"/>
<dbReference type="SUPFAM" id="SSF53098">
    <property type="entry name" value="Ribonuclease H-like"/>
    <property type="match status" value="1"/>
</dbReference>
<feature type="domain" description="Integrase catalytic" evidence="1">
    <location>
        <begin position="238"/>
        <end position="355"/>
    </location>
</feature>
<accession>A0A2B4RCW5</accession>
<reference evidence="3" key="1">
    <citation type="journal article" date="2017" name="bioRxiv">
        <title>Comparative analysis of the genomes of Stylophora pistillata and Acropora digitifera provides evidence for extensive differences between species of corals.</title>
        <authorList>
            <person name="Voolstra C.R."/>
            <person name="Li Y."/>
            <person name="Liew Y.J."/>
            <person name="Baumgarten S."/>
            <person name="Zoccola D."/>
            <person name="Flot J.-F."/>
            <person name="Tambutte S."/>
            <person name="Allemand D."/>
            <person name="Aranda M."/>
        </authorList>
    </citation>
    <scope>NUCLEOTIDE SEQUENCE [LARGE SCALE GENOMIC DNA]</scope>
</reference>
<dbReference type="AlphaFoldDB" id="A0A2B4RCW5"/>
<dbReference type="EMBL" id="LSMT01000644">
    <property type="protein sequence ID" value="PFX15491.1"/>
    <property type="molecule type" value="Genomic_DNA"/>
</dbReference>
<dbReference type="OrthoDB" id="5975730at2759"/>
<dbReference type="GO" id="GO:0003676">
    <property type="term" value="F:nucleic acid binding"/>
    <property type="evidence" value="ECO:0007669"/>
    <property type="project" value="InterPro"/>
</dbReference>
<dbReference type="STRING" id="50429.A0A2B4RCW5"/>
<dbReference type="InterPro" id="IPR012337">
    <property type="entry name" value="RNaseH-like_sf"/>
</dbReference>
<name>A0A2B4RCW5_STYPI</name>
<dbReference type="GO" id="GO:0015074">
    <property type="term" value="P:DNA integration"/>
    <property type="evidence" value="ECO:0007669"/>
    <property type="project" value="InterPro"/>
</dbReference>
<dbReference type="Gene3D" id="3.30.420.10">
    <property type="entry name" value="Ribonuclease H-like superfamily/Ribonuclease H"/>
    <property type="match status" value="1"/>
</dbReference>
<dbReference type="PANTHER" id="PTHR47331">
    <property type="entry name" value="PHD-TYPE DOMAIN-CONTAINING PROTEIN"/>
    <property type="match status" value="1"/>
</dbReference>
<dbReference type="Proteomes" id="UP000225706">
    <property type="component" value="Unassembled WGS sequence"/>
</dbReference>
<dbReference type="PANTHER" id="PTHR47331:SF1">
    <property type="entry name" value="GAG-LIKE PROTEIN"/>
    <property type="match status" value="1"/>
</dbReference>
<gene>
    <name evidence="2" type="ORF">AWC38_SpisGene20276</name>
</gene>
<evidence type="ECO:0000259" key="1">
    <source>
        <dbReference type="PROSITE" id="PS50994"/>
    </source>
</evidence>
<protein>
    <recommendedName>
        <fullName evidence="1">Integrase catalytic domain-containing protein</fullName>
    </recommendedName>
</protein>
<dbReference type="PROSITE" id="PS50994">
    <property type="entry name" value="INTEGRASE"/>
    <property type="match status" value="1"/>
</dbReference>
<dbReference type="InterPro" id="IPR036397">
    <property type="entry name" value="RNaseH_sf"/>
</dbReference>
<sequence length="355" mass="39967">MVETILNNLCNCLELSHVELDLVVLANIQASTVTKQTGEKRKRSPSYSILYHSKPICKEMSLNLYGISKSRFQRLLDHYANHANATASSEGGEVDQSKPSYEMFDKEEKEKVKTLLFILDRFSISMKGYHELSQVQPSLPKTHLLESCFKSLDSFDLGKDMVAMSDSGPGYAQTIITPYMHSMIFHVPVMMRKHGSLRFFSGQGPRNQQQKRWLCLFTCLETQAVHLKMAWGLDTNTFLNAFARFTSLHGVPKEVTSDRGTNFLGAEGELKKLVSQLDPNHLRNKTVKLGVTWRFNLPADPDSPGAHEILVKAAKKATYAIVGEWDMNDEELITVFAGVESLLNSRPLTYQSSDP</sequence>
<organism evidence="2 3">
    <name type="scientific">Stylophora pistillata</name>
    <name type="common">Smooth cauliflower coral</name>
    <dbReference type="NCBI Taxonomy" id="50429"/>
    <lineage>
        <taxon>Eukaryota</taxon>
        <taxon>Metazoa</taxon>
        <taxon>Cnidaria</taxon>
        <taxon>Anthozoa</taxon>
        <taxon>Hexacorallia</taxon>
        <taxon>Scleractinia</taxon>
        <taxon>Astrocoeniina</taxon>
        <taxon>Pocilloporidae</taxon>
        <taxon>Stylophora</taxon>
    </lineage>
</organism>
<dbReference type="InterPro" id="IPR001584">
    <property type="entry name" value="Integrase_cat-core"/>
</dbReference>
<evidence type="ECO:0000313" key="2">
    <source>
        <dbReference type="EMBL" id="PFX15491.1"/>
    </source>
</evidence>